<gene>
    <name evidence="1" type="ORF">KXV57_007127</name>
</gene>
<organism evidence="1 2">
    <name type="scientific">Aspergillus fumigatus</name>
    <name type="common">Neosartorya fumigata</name>
    <dbReference type="NCBI Taxonomy" id="746128"/>
    <lineage>
        <taxon>Eukaryota</taxon>
        <taxon>Fungi</taxon>
        <taxon>Dikarya</taxon>
        <taxon>Ascomycota</taxon>
        <taxon>Pezizomycotina</taxon>
        <taxon>Eurotiomycetes</taxon>
        <taxon>Eurotiomycetidae</taxon>
        <taxon>Eurotiales</taxon>
        <taxon>Aspergillaceae</taxon>
        <taxon>Aspergillus</taxon>
        <taxon>Aspergillus subgen. Fumigati</taxon>
    </lineage>
</organism>
<sequence>MSTDTLVPILIYLTGETRTNEVVLVDENVSSFEEFAEALYTSLRPKIPDYYLESGERSITKAFVTWQPSDIFPRETEIVEGNIQAVLRLLAARRGVDTVRVWLNEID</sequence>
<dbReference type="AlphaFoldDB" id="A0A229WQI6"/>
<proteinExistence type="predicted"/>
<accession>A0A229WQI6</accession>
<dbReference type="OMA" id="PKIPDYY"/>
<evidence type="ECO:0000313" key="2">
    <source>
        <dbReference type="Proteomes" id="UP000813423"/>
    </source>
</evidence>
<dbReference type="EMBL" id="JAIBSC010000055">
    <property type="protein sequence ID" value="KAH1902943.1"/>
    <property type="molecule type" value="Genomic_DNA"/>
</dbReference>
<evidence type="ECO:0000313" key="1">
    <source>
        <dbReference type="EMBL" id="KAH1902943.1"/>
    </source>
</evidence>
<protein>
    <submittedName>
        <fullName evidence="1">Uncharacterized protein</fullName>
    </submittedName>
</protein>
<comment type="caution">
    <text evidence="1">The sequence shown here is derived from an EMBL/GenBank/DDBJ whole genome shotgun (WGS) entry which is preliminary data.</text>
</comment>
<reference evidence="1" key="1">
    <citation type="submission" date="2021-08" db="EMBL/GenBank/DDBJ databases">
        <title>Global Aspergillus fumigatus from environmental and clinical sources.</title>
        <authorList>
            <person name="Barber A."/>
            <person name="Sae-Ong T."/>
        </authorList>
    </citation>
    <scope>NUCLEOTIDE SEQUENCE</scope>
    <source>
        <strain evidence="1">NRZ-2016-071</strain>
    </source>
</reference>
<name>A0A229WQI6_ASPFM</name>
<dbReference type="Proteomes" id="UP000813423">
    <property type="component" value="Unassembled WGS sequence"/>
</dbReference>